<dbReference type="EC" id="3.4.23.36" evidence="9"/>
<comment type="function">
    <text evidence="9">This protein specifically catalyzes the removal of signal peptides from prolipoproteins.</text>
</comment>
<dbReference type="NCBIfam" id="TIGR00077">
    <property type="entry name" value="lspA"/>
    <property type="match status" value="1"/>
</dbReference>
<feature type="transmembrane region" description="Helical" evidence="9">
    <location>
        <begin position="94"/>
        <end position="114"/>
    </location>
</feature>
<dbReference type="GO" id="GO:0005886">
    <property type="term" value="C:plasma membrane"/>
    <property type="evidence" value="ECO:0007669"/>
    <property type="project" value="UniProtKB-SubCell"/>
</dbReference>
<dbReference type="GO" id="GO:0006508">
    <property type="term" value="P:proteolysis"/>
    <property type="evidence" value="ECO:0007669"/>
    <property type="project" value="UniProtKB-KW"/>
</dbReference>
<keyword evidence="3 9" id="KW-0645">Protease</keyword>
<feature type="active site" evidence="9">
    <location>
        <position position="115"/>
    </location>
</feature>
<keyword evidence="6 9" id="KW-0378">Hydrolase</keyword>
<dbReference type="GO" id="GO:0004190">
    <property type="term" value="F:aspartic-type endopeptidase activity"/>
    <property type="evidence" value="ECO:0007669"/>
    <property type="project" value="UniProtKB-UniRule"/>
</dbReference>
<protein>
    <recommendedName>
        <fullName evidence="9">Lipoprotein signal peptidase</fullName>
        <ecNumber evidence="9">3.4.23.36</ecNumber>
    </recommendedName>
    <alternativeName>
        <fullName evidence="9">Prolipoprotein signal peptidase</fullName>
    </alternativeName>
    <alternativeName>
        <fullName evidence="9">Signal peptidase II</fullName>
        <shortName evidence="9">SPase II</shortName>
    </alternativeName>
</protein>
<sequence>MKKRILLIHATLLVLVLALDLYTKSFIQHAMKQGESHVLIKNFFSITYVKNTGAAWGIFSGHTEIFYPITLIAAIAIIYYFVKSKSALSRWGLTLVFAGLLGNLFDRVTLFYVRDFLDFIIFGYDFPVFNVADMGVVIGMGCLLLEIIIEEFKLWKYKQSKQV</sequence>
<comment type="caution">
    <text evidence="9">Lacks conserved residue(s) required for the propagation of feature annotation.</text>
</comment>
<evidence type="ECO:0000256" key="5">
    <source>
        <dbReference type="ARBA" id="ARBA00022750"/>
    </source>
</evidence>
<name>A0A0R2HLC0_9FIRM</name>
<dbReference type="PRINTS" id="PR00781">
    <property type="entry name" value="LIPOSIGPTASE"/>
</dbReference>
<dbReference type="RefSeq" id="WP_029071188.1">
    <property type="nucleotide sequence ID" value="NZ_JNKN01000004.1"/>
</dbReference>
<dbReference type="PANTHER" id="PTHR33695:SF1">
    <property type="entry name" value="LIPOPROTEIN SIGNAL PEPTIDASE"/>
    <property type="match status" value="1"/>
</dbReference>
<evidence type="ECO:0000256" key="8">
    <source>
        <dbReference type="ARBA" id="ARBA00023136"/>
    </source>
</evidence>
<evidence type="ECO:0000256" key="2">
    <source>
        <dbReference type="ARBA" id="ARBA00022475"/>
    </source>
</evidence>
<feature type="active site" evidence="9">
    <location>
        <position position="133"/>
    </location>
</feature>
<evidence type="ECO:0000256" key="7">
    <source>
        <dbReference type="ARBA" id="ARBA00022989"/>
    </source>
</evidence>
<comment type="similarity">
    <text evidence="1 9 10">Belongs to the peptidase A8 family.</text>
</comment>
<evidence type="ECO:0000313" key="11">
    <source>
        <dbReference type="EMBL" id="KRN51157.1"/>
    </source>
</evidence>
<feature type="transmembrane region" description="Helical" evidence="9">
    <location>
        <begin position="65"/>
        <end position="82"/>
    </location>
</feature>
<dbReference type="HAMAP" id="MF_00161">
    <property type="entry name" value="LspA"/>
    <property type="match status" value="1"/>
</dbReference>
<keyword evidence="5 9" id="KW-0064">Aspartyl protease</keyword>
<keyword evidence="2 9" id="KW-1003">Cell membrane</keyword>
<accession>A0A0R2HLC0</accession>
<comment type="subcellular location">
    <subcellularLocation>
        <location evidence="9">Cell membrane</location>
        <topology evidence="9">Multi-pass membrane protein</topology>
    </subcellularLocation>
</comment>
<keyword evidence="7 9" id="KW-1133">Transmembrane helix</keyword>
<evidence type="ECO:0000256" key="3">
    <source>
        <dbReference type="ARBA" id="ARBA00022670"/>
    </source>
</evidence>
<comment type="caution">
    <text evidence="11">The sequence shown here is derived from an EMBL/GenBank/DDBJ whole genome shotgun (WGS) entry which is preliminary data.</text>
</comment>
<dbReference type="AlphaFoldDB" id="A0A0R2HLC0"/>
<evidence type="ECO:0000313" key="12">
    <source>
        <dbReference type="Proteomes" id="UP000051841"/>
    </source>
</evidence>
<dbReference type="EMBL" id="JQBL01000003">
    <property type="protein sequence ID" value="KRN51157.1"/>
    <property type="molecule type" value="Genomic_DNA"/>
</dbReference>
<evidence type="ECO:0000256" key="10">
    <source>
        <dbReference type="RuleBase" id="RU004181"/>
    </source>
</evidence>
<evidence type="ECO:0000256" key="6">
    <source>
        <dbReference type="ARBA" id="ARBA00022801"/>
    </source>
</evidence>
<feature type="transmembrane region" description="Helical" evidence="9">
    <location>
        <begin position="126"/>
        <end position="149"/>
    </location>
</feature>
<comment type="pathway">
    <text evidence="9">Protein modification; lipoprotein biosynthesis (signal peptide cleavage).</text>
</comment>
<keyword evidence="4 9" id="KW-0812">Transmembrane</keyword>
<gene>
    <name evidence="9" type="primary">lspA</name>
    <name evidence="11" type="ORF">IV49_GL001237</name>
</gene>
<reference evidence="11 12" key="1">
    <citation type="journal article" date="2015" name="Genome Announc.">
        <title>Expanding the biotechnology potential of lactobacilli through comparative genomics of 213 strains and associated genera.</title>
        <authorList>
            <person name="Sun Z."/>
            <person name="Harris H.M."/>
            <person name="McCann A."/>
            <person name="Guo C."/>
            <person name="Argimon S."/>
            <person name="Zhang W."/>
            <person name="Yang X."/>
            <person name="Jeffery I.B."/>
            <person name="Cooney J.C."/>
            <person name="Kagawa T.F."/>
            <person name="Liu W."/>
            <person name="Song Y."/>
            <person name="Salvetti E."/>
            <person name="Wrobel A."/>
            <person name="Rasinkangas P."/>
            <person name="Parkhill J."/>
            <person name="Rea M.C."/>
            <person name="O'Sullivan O."/>
            <person name="Ritari J."/>
            <person name="Douillard F.P."/>
            <person name="Paul Ross R."/>
            <person name="Yang R."/>
            <person name="Briner A.E."/>
            <person name="Felis G.E."/>
            <person name="de Vos W.M."/>
            <person name="Barrangou R."/>
            <person name="Klaenhammer T.R."/>
            <person name="Caufield P.W."/>
            <person name="Cui Y."/>
            <person name="Zhang H."/>
            <person name="O'Toole P.W."/>
        </authorList>
    </citation>
    <scope>NUCLEOTIDE SEQUENCE [LARGE SCALE GENOMIC DNA]</scope>
    <source>
        <strain evidence="11 12">DSM 20405</strain>
    </source>
</reference>
<dbReference type="Pfam" id="PF01252">
    <property type="entry name" value="Peptidase_A8"/>
    <property type="match status" value="1"/>
</dbReference>
<keyword evidence="8 9" id="KW-0472">Membrane</keyword>
<evidence type="ECO:0000256" key="4">
    <source>
        <dbReference type="ARBA" id="ARBA00022692"/>
    </source>
</evidence>
<dbReference type="PANTHER" id="PTHR33695">
    <property type="entry name" value="LIPOPROTEIN SIGNAL PEPTIDASE"/>
    <property type="match status" value="1"/>
</dbReference>
<comment type="catalytic activity">
    <reaction evidence="9">
        <text>Release of signal peptides from bacterial membrane prolipoproteins. Hydrolyzes -Xaa-Yaa-Zaa-|-(S,diacylglyceryl)Cys-, in which Xaa is hydrophobic (preferably Leu), and Yaa (Ala or Ser) and Zaa (Gly or Ala) have small, neutral side chains.</text>
        <dbReference type="EC" id="3.4.23.36"/>
    </reaction>
</comment>
<dbReference type="Proteomes" id="UP000051841">
    <property type="component" value="Unassembled WGS sequence"/>
</dbReference>
<evidence type="ECO:0000256" key="1">
    <source>
        <dbReference type="ARBA" id="ARBA00006139"/>
    </source>
</evidence>
<dbReference type="InterPro" id="IPR001872">
    <property type="entry name" value="Peptidase_A8"/>
</dbReference>
<proteinExistence type="inferred from homology"/>
<dbReference type="PATRIC" id="fig|1410657.5.peg.1278"/>
<dbReference type="UniPathway" id="UPA00665"/>
<organism evidence="11 12">
    <name type="scientific">Kandleria vitulina DSM 20405</name>
    <dbReference type="NCBI Taxonomy" id="1410657"/>
    <lineage>
        <taxon>Bacteria</taxon>
        <taxon>Bacillati</taxon>
        <taxon>Bacillota</taxon>
        <taxon>Erysipelotrichia</taxon>
        <taxon>Erysipelotrichales</taxon>
        <taxon>Coprobacillaceae</taxon>
        <taxon>Kandleria</taxon>
    </lineage>
</organism>
<keyword evidence="12" id="KW-1185">Reference proteome</keyword>
<evidence type="ECO:0000256" key="9">
    <source>
        <dbReference type="HAMAP-Rule" id="MF_00161"/>
    </source>
</evidence>